<sequence>MANLSRTSPILAVLTLLSCFALRILAEPLSLPFTSCLSQHASSLAAPEQVINFTQLWAQIDTGQTSPGQLGDLRPGSLRATVVGDVIGQGSGYSSQTNFLATLITQTSVLSFQSFFNQSALCTSIRSPGFSSSQASPISNSSNSSLASNSGCPYGPGDVALGVSIPIHSGYPFTTLTTQLRILDTSTPALTLACVEFDATPYYPDLFYYKLLVWIPVGVALGYLLFCWTGRVWATIISVQLDREAQLASSISDPFVAESSWTSRFSAIWWQSWSGTGLLLSGALLRFSTPGVLDFISHLQFITSLGFFAVQWPEFIYPIISRVSWSTLIVNSTIIETKNLDNLNFRSNPLLVTQYDPPQKFVSQFDLPNSPLYLDRALPNNLLNLNTTDLGIKRWAVVVGLHDRDFFGISSSILALICAAIIIFSLVAFLIDLAVSLIRRSFGQDTVNKSHQQSSAVPGSNQSDGYDQVNKLSGVTGVTSEGGTSTDQSSWWLVNGQPSNGNKEFREKLPAIETYEATTDSLSLWPEWKFHLALLQGNLLRIFIMFHFPLIIFSSYQLTLVRTASIVSISIAGIILLICALIPLLQLYRLKRHSTEELIDNQIVALSLGPMYTKFADKSEMFMGVRFGCSLVVGIVIGVGQATGIAQAVVLLLTELVEIMITSLCVPWGEGAAMAPLAFVFSISRIITAVILVVLTPTVSVGSTAAGWLAYIILGLQGIVFLLFLLVLVSKILELFLRLFAHIPFDETRSSRAGGLRGAMRRWDRTSSRSTRHGRAAAIAARRRNKNGSKVAPLQSSQPVMKSLDAYSKNKMPAASGFTLGVNAVNSKDYGPHHQPYPSPSPSPGFAALNDEEGNIMSAMSQGPWIRAPGPDPIVNGFQRPSPYLVAPQISSNTESSPSSGFAVLRGGRASEKTPYLMHNDGRRTWHDNPRTRQHSAGVRDYPPVAHQAQISFSPPSDFNLISSSSGIQYQGTSKTTTNLFENTTFENSSSDVDEQSKDPGKKDKRRNVKKPFLGIGLFRREDGPNEGSSEEDDWDDTDEEEEEDDTKESSQNKIKDLVKGLGSWGRGKSRVLSTGSDESEHEASKASEPTQSNSGKAFEVVRQPRPRPSPTASSHSRVRRPSEPLQPPIMHTTKTDGSFSNEAN</sequence>
<evidence type="ECO:0000313" key="5">
    <source>
        <dbReference type="EMBL" id="CAH7684275.1"/>
    </source>
</evidence>
<comment type="caution">
    <text evidence="5">The sequence shown here is derived from an EMBL/GenBank/DDBJ whole genome shotgun (WGS) entry which is preliminary data.</text>
</comment>
<evidence type="ECO:0000256" key="2">
    <source>
        <dbReference type="SAM" id="Phobius"/>
    </source>
</evidence>
<keyword evidence="2" id="KW-0812">Transmembrane</keyword>
<feature type="compositionally biased region" description="Basic and acidic residues" evidence="1">
    <location>
        <begin position="1048"/>
        <end position="1059"/>
    </location>
</feature>
<dbReference type="PANTHER" id="PTHR31145:SF6">
    <property type="entry name" value="INTEGRAL MEMBRANE PROTEIN (AFU_ORTHOLOGUE AFUA_7G01610)"/>
    <property type="match status" value="1"/>
</dbReference>
<feature type="chain" id="PRO_5044009819" description="TRP C-terminal domain-containing protein" evidence="3">
    <location>
        <begin position="27"/>
        <end position="1145"/>
    </location>
</feature>
<dbReference type="PROSITE" id="PS51257">
    <property type="entry name" value="PROKAR_LIPOPROTEIN"/>
    <property type="match status" value="1"/>
</dbReference>
<feature type="transmembrane region" description="Helical" evidence="2">
    <location>
        <begin position="564"/>
        <end position="585"/>
    </location>
</feature>
<feature type="transmembrane region" description="Helical" evidence="2">
    <location>
        <begin position="413"/>
        <end position="435"/>
    </location>
</feature>
<feature type="region of interest" description="Disordered" evidence="1">
    <location>
        <begin position="913"/>
        <end position="939"/>
    </location>
</feature>
<feature type="region of interest" description="Disordered" evidence="1">
    <location>
        <begin position="986"/>
        <end position="1145"/>
    </location>
</feature>
<feature type="transmembrane region" description="Helical" evidence="2">
    <location>
        <begin position="539"/>
        <end position="558"/>
    </location>
</feature>
<proteinExistence type="predicted"/>
<dbReference type="GO" id="GO:0055085">
    <property type="term" value="P:transmembrane transport"/>
    <property type="evidence" value="ECO:0007669"/>
    <property type="project" value="TreeGrafter"/>
</dbReference>
<feature type="domain" description="TRP C-terminal" evidence="4">
    <location>
        <begin position="533"/>
        <end position="733"/>
    </location>
</feature>
<protein>
    <recommendedName>
        <fullName evidence="4">TRP C-terminal domain-containing protein</fullName>
    </recommendedName>
</protein>
<feature type="compositionally biased region" description="Basic and acidic residues" evidence="1">
    <location>
        <begin position="920"/>
        <end position="931"/>
    </location>
</feature>
<feature type="signal peptide" evidence="3">
    <location>
        <begin position="1"/>
        <end position="26"/>
    </location>
</feature>
<feature type="compositionally biased region" description="Acidic residues" evidence="1">
    <location>
        <begin position="1029"/>
        <end position="1047"/>
    </location>
</feature>
<organism evidence="5 6">
    <name type="scientific">Phakopsora pachyrhizi</name>
    <name type="common">Asian soybean rust disease fungus</name>
    <dbReference type="NCBI Taxonomy" id="170000"/>
    <lineage>
        <taxon>Eukaryota</taxon>
        <taxon>Fungi</taxon>
        <taxon>Dikarya</taxon>
        <taxon>Basidiomycota</taxon>
        <taxon>Pucciniomycotina</taxon>
        <taxon>Pucciniomycetes</taxon>
        <taxon>Pucciniales</taxon>
        <taxon>Phakopsoraceae</taxon>
        <taxon>Phakopsora</taxon>
    </lineage>
</organism>
<evidence type="ECO:0000256" key="3">
    <source>
        <dbReference type="SAM" id="SignalP"/>
    </source>
</evidence>
<dbReference type="Proteomes" id="UP001153365">
    <property type="component" value="Unassembled WGS sequence"/>
</dbReference>
<keyword evidence="6" id="KW-1185">Reference proteome</keyword>
<feature type="compositionally biased region" description="Polar residues" evidence="1">
    <location>
        <begin position="1136"/>
        <end position="1145"/>
    </location>
</feature>
<reference evidence="5" key="1">
    <citation type="submission" date="2022-06" db="EMBL/GenBank/DDBJ databases">
        <authorList>
            <consortium name="SYNGENTA / RWTH Aachen University"/>
        </authorList>
    </citation>
    <scope>NUCLEOTIDE SEQUENCE</scope>
</reference>
<dbReference type="AlphaFoldDB" id="A0AAV0BAJ9"/>
<dbReference type="EMBL" id="CALTRL010005290">
    <property type="protein sequence ID" value="CAH7684275.1"/>
    <property type="molecule type" value="Genomic_DNA"/>
</dbReference>
<dbReference type="PANTHER" id="PTHR31145">
    <property type="entry name" value="INTEGRAL MEMBRANE PROTEIN (AFU_ORTHOLOGUE AFUA_7G01610)"/>
    <property type="match status" value="1"/>
</dbReference>
<evidence type="ECO:0000313" key="6">
    <source>
        <dbReference type="Proteomes" id="UP001153365"/>
    </source>
</evidence>
<keyword evidence="3" id="KW-0732">Signal</keyword>
<dbReference type="Pfam" id="PF06011">
    <property type="entry name" value="TRP"/>
    <property type="match status" value="1"/>
</dbReference>
<keyword evidence="2" id="KW-0472">Membrane</keyword>
<gene>
    <name evidence="5" type="ORF">PPACK8108_LOCUS18360</name>
</gene>
<dbReference type="InterPro" id="IPR040241">
    <property type="entry name" value="TRP_Flc/Pkd2-like"/>
</dbReference>
<evidence type="ECO:0000259" key="4">
    <source>
        <dbReference type="Pfam" id="PF06011"/>
    </source>
</evidence>
<dbReference type="InterPro" id="IPR010308">
    <property type="entry name" value="TRP_C"/>
</dbReference>
<name>A0AAV0BAJ9_PHAPC</name>
<accession>A0AAV0BAJ9</accession>
<evidence type="ECO:0000256" key="1">
    <source>
        <dbReference type="SAM" id="MobiDB-lite"/>
    </source>
</evidence>
<dbReference type="GO" id="GO:0016020">
    <property type="term" value="C:membrane"/>
    <property type="evidence" value="ECO:0007669"/>
    <property type="project" value="TreeGrafter"/>
</dbReference>
<feature type="transmembrane region" description="Helical" evidence="2">
    <location>
        <begin position="673"/>
        <end position="696"/>
    </location>
</feature>
<keyword evidence="2" id="KW-1133">Transmembrane helix</keyword>
<feature type="transmembrane region" description="Helical" evidence="2">
    <location>
        <begin position="708"/>
        <end position="729"/>
    </location>
</feature>